<dbReference type="Proteomes" id="UP001304895">
    <property type="component" value="Unassembled WGS sequence"/>
</dbReference>
<name>A0AAN6UG35_9PEZI</name>
<feature type="region of interest" description="Disordered" evidence="1">
    <location>
        <begin position="50"/>
        <end position="211"/>
    </location>
</feature>
<protein>
    <submittedName>
        <fullName evidence="2">Uncharacterized protein</fullName>
    </submittedName>
</protein>
<sequence length="671" mass="74169">MEATRQSSQPATVDLVRADLAEMWTIDHFHPPRSPKISACSFDASDLDLEPVQTPGLRPSKSNKRDPLIDMLAGVLDPTPKRTRETGKTAITASPVHLAVPNPHRQPKSDNRLVASSTTGHGRETRSQRTRLPQKAVNSVSDRVKTKARKRDDDIFEISDSTDLEAGSGPKKRQAKVSNTLQSRGPDPRVSDSKANLPNRSRKSLRLPKKPAGLPLLGELEVEIQQRICEVPVDVGQKYETLVGPLGHHKDLTTSEGWQMDLPALPSHSTNTTTESVPPDPPKSPPNPPRETEPLPLKPPASEDIIILSSDSENAGDEAPRSTSPLFLEQDQEYRTSSDGSDLPTAIRPGSSSNSRWPVGDSTKVIPSSSFTSPASFQPRLLPNVVEMWEDHEIKRPISTGNGHGDFLNEQPGSVFPSPDPAHGLEHSSGDDRLDPQDMWKQAVEDDSPPAVLHRIVTLLHRSLKPRGEVVRDIADDYKENALRFLETLSARHIQEKAEALTAVRKASGTAFCLFSDAWHDMRILSGRLREMDATDTETILRRPCLTQKLDVVARLCQTRLNSTVQSGRFRELEPLEDDSASEPEIVKGKVDSLVDIYQLKLCGAARQQNDQALEAYNKMDSEVDKFITQCIQGKSSNVPRPEIKKADTSKKTADEALEAFLDRIIDHMQD</sequence>
<feature type="compositionally biased region" description="Acidic residues" evidence="1">
    <location>
        <begin position="154"/>
        <end position="163"/>
    </location>
</feature>
<feature type="region of interest" description="Disordered" evidence="1">
    <location>
        <begin position="400"/>
        <end position="435"/>
    </location>
</feature>
<comment type="caution">
    <text evidence="2">The sequence shown here is derived from an EMBL/GenBank/DDBJ whole genome shotgun (WGS) entry which is preliminary data.</text>
</comment>
<accession>A0AAN6UG35</accession>
<organism evidence="2 3">
    <name type="scientific">Trichocladium antarcticum</name>
    <dbReference type="NCBI Taxonomy" id="1450529"/>
    <lineage>
        <taxon>Eukaryota</taxon>
        <taxon>Fungi</taxon>
        <taxon>Dikarya</taxon>
        <taxon>Ascomycota</taxon>
        <taxon>Pezizomycotina</taxon>
        <taxon>Sordariomycetes</taxon>
        <taxon>Sordariomycetidae</taxon>
        <taxon>Sordariales</taxon>
        <taxon>Chaetomiaceae</taxon>
        <taxon>Trichocladium</taxon>
    </lineage>
</organism>
<feature type="compositionally biased region" description="Pro residues" evidence="1">
    <location>
        <begin position="278"/>
        <end position="289"/>
    </location>
</feature>
<feature type="non-terminal residue" evidence="2">
    <location>
        <position position="671"/>
    </location>
</feature>
<evidence type="ECO:0000313" key="3">
    <source>
        <dbReference type="Proteomes" id="UP001304895"/>
    </source>
</evidence>
<keyword evidence="3" id="KW-1185">Reference proteome</keyword>
<reference evidence="2" key="1">
    <citation type="journal article" date="2023" name="Mol. Phylogenet. Evol.">
        <title>Genome-scale phylogeny and comparative genomics of the fungal order Sordariales.</title>
        <authorList>
            <person name="Hensen N."/>
            <person name="Bonometti L."/>
            <person name="Westerberg I."/>
            <person name="Brannstrom I.O."/>
            <person name="Guillou S."/>
            <person name="Cros-Aarteil S."/>
            <person name="Calhoun S."/>
            <person name="Haridas S."/>
            <person name="Kuo A."/>
            <person name="Mondo S."/>
            <person name="Pangilinan J."/>
            <person name="Riley R."/>
            <person name="LaButti K."/>
            <person name="Andreopoulos B."/>
            <person name="Lipzen A."/>
            <person name="Chen C."/>
            <person name="Yan M."/>
            <person name="Daum C."/>
            <person name="Ng V."/>
            <person name="Clum A."/>
            <person name="Steindorff A."/>
            <person name="Ohm R.A."/>
            <person name="Martin F."/>
            <person name="Silar P."/>
            <person name="Natvig D.O."/>
            <person name="Lalanne C."/>
            <person name="Gautier V."/>
            <person name="Ament-Velasquez S.L."/>
            <person name="Kruys A."/>
            <person name="Hutchinson M.I."/>
            <person name="Powell A.J."/>
            <person name="Barry K."/>
            <person name="Miller A.N."/>
            <person name="Grigoriev I.V."/>
            <person name="Debuchy R."/>
            <person name="Gladieux P."/>
            <person name="Hiltunen Thoren M."/>
            <person name="Johannesson H."/>
        </authorList>
    </citation>
    <scope>NUCLEOTIDE SEQUENCE</scope>
    <source>
        <strain evidence="2">CBS 123565</strain>
    </source>
</reference>
<gene>
    <name evidence="2" type="ORF">BT67DRAFT_348771</name>
</gene>
<dbReference type="EMBL" id="MU853420">
    <property type="protein sequence ID" value="KAK4132059.1"/>
    <property type="molecule type" value="Genomic_DNA"/>
</dbReference>
<evidence type="ECO:0000313" key="2">
    <source>
        <dbReference type="EMBL" id="KAK4132059.1"/>
    </source>
</evidence>
<feature type="compositionally biased region" description="Polar residues" evidence="1">
    <location>
        <begin position="267"/>
        <end position="276"/>
    </location>
</feature>
<feature type="compositionally biased region" description="Low complexity" evidence="1">
    <location>
        <begin position="302"/>
        <end position="313"/>
    </location>
</feature>
<feature type="compositionally biased region" description="Basic residues" evidence="1">
    <location>
        <begin position="200"/>
        <end position="209"/>
    </location>
</feature>
<reference evidence="2" key="2">
    <citation type="submission" date="2023-05" db="EMBL/GenBank/DDBJ databases">
        <authorList>
            <consortium name="Lawrence Berkeley National Laboratory"/>
            <person name="Steindorff A."/>
            <person name="Hensen N."/>
            <person name="Bonometti L."/>
            <person name="Westerberg I."/>
            <person name="Brannstrom I.O."/>
            <person name="Guillou S."/>
            <person name="Cros-Aarteil S."/>
            <person name="Calhoun S."/>
            <person name="Haridas S."/>
            <person name="Kuo A."/>
            <person name="Mondo S."/>
            <person name="Pangilinan J."/>
            <person name="Riley R."/>
            <person name="Labutti K."/>
            <person name="Andreopoulos B."/>
            <person name="Lipzen A."/>
            <person name="Chen C."/>
            <person name="Yanf M."/>
            <person name="Daum C."/>
            <person name="Ng V."/>
            <person name="Clum A."/>
            <person name="Ohm R."/>
            <person name="Martin F."/>
            <person name="Silar P."/>
            <person name="Natvig D."/>
            <person name="Lalanne C."/>
            <person name="Gautier V."/>
            <person name="Ament-Velasquez S.L."/>
            <person name="Kruys A."/>
            <person name="Hutchinson M.I."/>
            <person name="Powell A.J."/>
            <person name="Barry K."/>
            <person name="Miller A.N."/>
            <person name="Grigoriev I.V."/>
            <person name="Debuchy R."/>
            <person name="Gladieux P."/>
            <person name="Thoren M.H."/>
            <person name="Johannesson H."/>
        </authorList>
    </citation>
    <scope>NUCLEOTIDE SEQUENCE</scope>
    <source>
        <strain evidence="2">CBS 123565</strain>
    </source>
</reference>
<dbReference type="AlphaFoldDB" id="A0AAN6UG35"/>
<feature type="compositionally biased region" description="Basic and acidic residues" evidence="1">
    <location>
        <begin position="142"/>
        <end position="153"/>
    </location>
</feature>
<feature type="compositionally biased region" description="Polar residues" evidence="1">
    <location>
        <begin position="365"/>
        <end position="376"/>
    </location>
</feature>
<feature type="region of interest" description="Disordered" evidence="1">
    <location>
        <begin position="260"/>
        <end position="377"/>
    </location>
</feature>
<feature type="compositionally biased region" description="Basic and acidic residues" evidence="1">
    <location>
        <begin position="423"/>
        <end position="435"/>
    </location>
</feature>
<proteinExistence type="predicted"/>
<evidence type="ECO:0000256" key="1">
    <source>
        <dbReference type="SAM" id="MobiDB-lite"/>
    </source>
</evidence>